<evidence type="ECO:0000256" key="10">
    <source>
        <dbReference type="PIRSR" id="PIRSR604808-2"/>
    </source>
</evidence>
<keyword evidence="10" id="KW-0464">Manganese</keyword>
<organism evidence="13 14">
    <name type="scientific">Poecilia mexicana</name>
    <dbReference type="NCBI Taxonomy" id="48701"/>
    <lineage>
        <taxon>Eukaryota</taxon>
        <taxon>Metazoa</taxon>
        <taxon>Chordata</taxon>
        <taxon>Craniata</taxon>
        <taxon>Vertebrata</taxon>
        <taxon>Euteleostomi</taxon>
        <taxon>Actinopterygii</taxon>
        <taxon>Neopterygii</taxon>
        <taxon>Teleostei</taxon>
        <taxon>Neoteleostei</taxon>
        <taxon>Acanthomorphata</taxon>
        <taxon>Ovalentaria</taxon>
        <taxon>Atherinomorphae</taxon>
        <taxon>Cyprinodontiformes</taxon>
        <taxon>Poeciliidae</taxon>
        <taxon>Poeciliinae</taxon>
        <taxon>Poecilia</taxon>
    </lineage>
</organism>
<dbReference type="AlphaFoldDB" id="A0A3B3XJ25"/>
<evidence type="ECO:0000256" key="6">
    <source>
        <dbReference type="ARBA" id="ARBA00022801"/>
    </source>
</evidence>
<evidence type="ECO:0000313" key="13">
    <source>
        <dbReference type="Ensembl" id="ENSPMEP00000014983.1"/>
    </source>
</evidence>
<evidence type="ECO:0000313" key="14">
    <source>
        <dbReference type="Proteomes" id="UP000261480"/>
    </source>
</evidence>
<reference evidence="13" key="1">
    <citation type="submission" date="2025-08" db="UniProtKB">
        <authorList>
            <consortium name="Ensembl"/>
        </authorList>
    </citation>
    <scope>IDENTIFICATION</scope>
</reference>
<keyword evidence="4 10" id="KW-0479">Metal-binding</keyword>
<dbReference type="InterPro" id="IPR036691">
    <property type="entry name" value="Endo/exonu/phosph_ase_sf"/>
</dbReference>
<dbReference type="GO" id="GO:0006284">
    <property type="term" value="P:base-excision repair"/>
    <property type="evidence" value="ECO:0007669"/>
    <property type="project" value="TreeGrafter"/>
</dbReference>
<evidence type="ECO:0000256" key="4">
    <source>
        <dbReference type="ARBA" id="ARBA00022723"/>
    </source>
</evidence>
<dbReference type="STRING" id="48701.ENSPMEP00000014983"/>
<dbReference type="EC" id="3.1.11.2" evidence="3"/>
<feature type="domain" description="Endonuclease/exonuclease/phosphatase" evidence="12">
    <location>
        <begin position="17"/>
        <end position="239"/>
    </location>
</feature>
<dbReference type="CDD" id="cd09076">
    <property type="entry name" value="L1-EN"/>
    <property type="match status" value="1"/>
</dbReference>
<dbReference type="GO" id="GO:0046872">
    <property type="term" value="F:metal ion binding"/>
    <property type="evidence" value="ECO:0007669"/>
    <property type="project" value="UniProtKB-KW"/>
</dbReference>
<evidence type="ECO:0000256" key="11">
    <source>
        <dbReference type="PIRSR" id="PIRSR604808-3"/>
    </source>
</evidence>
<dbReference type="Gene3D" id="3.30.420.10">
    <property type="entry name" value="Ribonuclease H-like superfamily/Ribonuclease H"/>
    <property type="match status" value="1"/>
</dbReference>
<feature type="active site" evidence="9">
    <location>
        <position position="121"/>
    </location>
</feature>
<feature type="binding site" evidence="10">
    <location>
        <position position="238"/>
    </location>
    <ligand>
        <name>Mg(2+)</name>
        <dbReference type="ChEBI" id="CHEBI:18420"/>
        <label>1</label>
    </ligand>
</feature>
<dbReference type="InterPro" id="IPR004808">
    <property type="entry name" value="AP_endonuc_1"/>
</dbReference>
<keyword evidence="5" id="KW-0227">DNA damage</keyword>
<comment type="catalytic activity">
    <reaction evidence="1">
        <text>Exonucleolytic cleavage in the 3'- to 5'-direction to yield nucleoside 5'-phosphates.</text>
        <dbReference type="EC" id="3.1.11.2"/>
    </reaction>
</comment>
<evidence type="ECO:0000256" key="7">
    <source>
        <dbReference type="ARBA" id="ARBA00022842"/>
    </source>
</evidence>
<feature type="binding site" evidence="10">
    <location>
        <position position="49"/>
    </location>
    <ligand>
        <name>Mg(2+)</name>
        <dbReference type="ChEBI" id="CHEBI:18420"/>
        <label>1</label>
    </ligand>
</feature>
<dbReference type="Ensembl" id="ENSPMET00000023138.1">
    <property type="protein sequence ID" value="ENSPMEP00000014983.1"/>
    <property type="gene ID" value="ENSPMEG00000017446.1"/>
</dbReference>
<evidence type="ECO:0000256" key="8">
    <source>
        <dbReference type="ARBA" id="ARBA00023204"/>
    </source>
</evidence>
<feature type="site" description="Interaction with DNA substrate" evidence="11">
    <location>
        <position position="239"/>
    </location>
</feature>
<feature type="binding site" evidence="10">
    <location>
        <position position="20"/>
    </location>
    <ligand>
        <name>Mg(2+)</name>
        <dbReference type="ChEBI" id="CHEBI:18420"/>
        <label>1</label>
    </ligand>
</feature>
<dbReference type="GO" id="GO:0008311">
    <property type="term" value="F:double-stranded DNA 3'-5' DNA exonuclease activity"/>
    <property type="evidence" value="ECO:0007669"/>
    <property type="project" value="UniProtKB-EC"/>
</dbReference>
<keyword evidence="6" id="KW-0378">Hydrolase</keyword>
<keyword evidence="14" id="KW-1185">Reference proteome</keyword>
<evidence type="ECO:0000256" key="5">
    <source>
        <dbReference type="ARBA" id="ARBA00022763"/>
    </source>
</evidence>
<dbReference type="Proteomes" id="UP000261480">
    <property type="component" value="Unplaced"/>
</dbReference>
<proteinExistence type="inferred from homology"/>
<evidence type="ECO:0000256" key="3">
    <source>
        <dbReference type="ARBA" id="ARBA00012115"/>
    </source>
</evidence>
<feature type="binding site" evidence="10">
    <location>
        <position position="153"/>
    </location>
    <ligand>
        <name>Mg(2+)</name>
        <dbReference type="ChEBI" id="CHEBI:18420"/>
        <label>1</label>
    </ligand>
</feature>
<keyword evidence="7 10" id="KW-0460">Magnesium</keyword>
<feature type="site" description="Transition state stabilizer" evidence="11">
    <location>
        <position position="153"/>
    </location>
</feature>
<evidence type="ECO:0000256" key="1">
    <source>
        <dbReference type="ARBA" id="ARBA00000493"/>
    </source>
</evidence>
<feature type="binding site" evidence="10">
    <location>
        <position position="239"/>
    </location>
    <ligand>
        <name>Mg(2+)</name>
        <dbReference type="ChEBI" id="CHEBI:18420"/>
        <label>1</label>
    </ligand>
</feature>
<feature type="active site" description="Proton donor/acceptor" evidence="9">
    <location>
        <position position="151"/>
    </location>
</feature>
<name>A0A3B3XJ25_9TELE</name>
<accession>A0A3B3XJ25</accession>
<dbReference type="Gene3D" id="3.60.10.10">
    <property type="entry name" value="Endonuclease/exonuclease/phosphatase"/>
    <property type="match status" value="1"/>
</dbReference>
<dbReference type="GO" id="GO:0003676">
    <property type="term" value="F:nucleic acid binding"/>
    <property type="evidence" value="ECO:0007669"/>
    <property type="project" value="InterPro"/>
</dbReference>
<evidence type="ECO:0000259" key="12">
    <source>
        <dbReference type="Pfam" id="PF03372"/>
    </source>
</evidence>
<protein>
    <recommendedName>
        <fullName evidence="3">exodeoxyribonuclease III</fullName>
        <ecNumber evidence="3">3.1.11.2</ecNumber>
    </recommendedName>
</protein>
<comment type="cofactor">
    <cofactor evidence="10">
        <name>Mg(2+)</name>
        <dbReference type="ChEBI" id="CHEBI:18420"/>
    </cofactor>
    <cofactor evidence="10">
        <name>Mn(2+)</name>
        <dbReference type="ChEBI" id="CHEBI:29035"/>
    </cofactor>
    <text evidence="10">Probably binds two magnesium or manganese ions per subunit.</text>
</comment>
<keyword evidence="8" id="KW-0234">DNA repair</keyword>
<dbReference type="GO" id="GO:0008081">
    <property type="term" value="F:phosphoric diester hydrolase activity"/>
    <property type="evidence" value="ECO:0007669"/>
    <property type="project" value="TreeGrafter"/>
</dbReference>
<dbReference type="GO" id="GO:0005634">
    <property type="term" value="C:nucleus"/>
    <property type="evidence" value="ECO:0007669"/>
    <property type="project" value="TreeGrafter"/>
</dbReference>
<feature type="site" description="Important for catalytic activity" evidence="11">
    <location>
        <position position="214"/>
    </location>
</feature>
<dbReference type="InterPro" id="IPR036397">
    <property type="entry name" value="RNaseH_sf"/>
</dbReference>
<comment type="similarity">
    <text evidence="2">Belongs to the DNA repair enzymes AP/ExoA family.</text>
</comment>
<dbReference type="SUPFAM" id="SSF56219">
    <property type="entry name" value="DNase I-like"/>
    <property type="match status" value="1"/>
</dbReference>
<evidence type="ECO:0000256" key="2">
    <source>
        <dbReference type="ARBA" id="ARBA00007092"/>
    </source>
</evidence>
<dbReference type="PANTHER" id="PTHR22748">
    <property type="entry name" value="AP ENDONUCLEASE"/>
    <property type="match status" value="1"/>
</dbReference>
<dbReference type="GO" id="GO:0003906">
    <property type="term" value="F:DNA-(apurinic or apyrimidinic site) endonuclease activity"/>
    <property type="evidence" value="ECO:0007669"/>
    <property type="project" value="TreeGrafter"/>
</dbReference>
<feature type="active site" description="Proton acceptor" evidence="9">
    <location>
        <position position="239"/>
    </location>
</feature>
<dbReference type="PANTHER" id="PTHR22748:SF26">
    <property type="entry name" value="ENDONUCLEASE_EXONUCLEASE_PHOSPHATASE DOMAIN-CONTAINING PROTEIN"/>
    <property type="match status" value="1"/>
</dbReference>
<evidence type="ECO:0000256" key="9">
    <source>
        <dbReference type="PIRSR" id="PIRSR604808-1"/>
    </source>
</evidence>
<reference evidence="13" key="2">
    <citation type="submission" date="2025-09" db="UniProtKB">
        <authorList>
            <consortium name="Ensembl"/>
        </authorList>
    </citation>
    <scope>IDENTIFICATION</scope>
</reference>
<feature type="binding site" evidence="10">
    <location>
        <position position="151"/>
    </location>
    <ligand>
        <name>Mg(2+)</name>
        <dbReference type="ChEBI" id="CHEBI:18420"/>
        <label>1</label>
    </ligand>
</feature>
<sequence length="344" mass="39238">MQDNSTFKSSMSPINFVSWNCRGLGKALKRAKVFSHLKSLSSDIIFLQETHIHPTEQRRLRSSWVSQVYQANFSSKARGVAILIRKSIPFIFNSMSADPGGRYVLVTGEINSIPVALLNIYAPNCDCPDFFCKIFDIIAQFNNRDMIIGGDFNCYLDPVLDRSSNKVASSLKSVSVLNNLIKSLNLVDIWRLQHPSDRKYSFFSPSHGSFTRIDHFLIDSKLISRTVSSLYHGILISDHAPLLLQIHFNLHAPSFNWKFIPPINSDQALKDFISAKISDFLLFNDKGDVSDSNIWRIIKRKVQQRRPKTIEQLEACIRHEWESIPISKLETLVSSVPRRLSVVR</sequence>
<dbReference type="InterPro" id="IPR005135">
    <property type="entry name" value="Endo/exonuclease/phosphatase"/>
</dbReference>
<dbReference type="Pfam" id="PF03372">
    <property type="entry name" value="Exo_endo_phos"/>
    <property type="match status" value="1"/>
</dbReference>